<dbReference type="Proteomes" id="UP000198861">
    <property type="component" value="Unassembled WGS sequence"/>
</dbReference>
<reference evidence="1 2" key="1">
    <citation type="submission" date="2016-10" db="EMBL/GenBank/DDBJ databases">
        <authorList>
            <person name="Varghese N."/>
            <person name="Submissions S."/>
        </authorList>
    </citation>
    <scope>NUCLEOTIDE SEQUENCE [LARGE SCALE GENOMIC DNA]</scope>
    <source>
        <strain evidence="1 2">DSM 282</strain>
    </source>
</reference>
<protein>
    <recommendedName>
        <fullName evidence="3">Single-strand binding protein family protein</fullName>
    </recommendedName>
</protein>
<evidence type="ECO:0000313" key="2">
    <source>
        <dbReference type="Proteomes" id="UP000198861"/>
    </source>
</evidence>
<sequence length="120" mass="13119">MKILRGHVLGVADKGEGDKRWALVGIQITSKDRDGFDITETIKLRVFGQQIKDGVHNSYRNLVGSEVFAPYQDEFDDKYKRISYSLAGLPLRLQEARPVQSSPSSSPVSVSAAAVAAKAV</sequence>
<comment type="caution">
    <text evidence="1">The sequence shown here is derived from an EMBL/GenBank/DDBJ whole genome shotgun (WGS) entry which is preliminary data.</text>
</comment>
<evidence type="ECO:0000313" key="1">
    <source>
        <dbReference type="EMBL" id="SFB64163.1"/>
    </source>
</evidence>
<organism evidence="1 2">
    <name type="scientific">Azotobacter beijerinckii</name>
    <dbReference type="NCBI Taxonomy" id="170623"/>
    <lineage>
        <taxon>Bacteria</taxon>
        <taxon>Pseudomonadati</taxon>
        <taxon>Pseudomonadota</taxon>
        <taxon>Gammaproteobacteria</taxon>
        <taxon>Pseudomonadales</taxon>
        <taxon>Pseudomonadaceae</taxon>
        <taxon>Azotobacter</taxon>
    </lineage>
</organism>
<evidence type="ECO:0008006" key="3">
    <source>
        <dbReference type="Google" id="ProtNLM"/>
    </source>
</evidence>
<keyword evidence="2" id="KW-1185">Reference proteome</keyword>
<proteinExistence type="predicted"/>
<name>A0A1I1CUS0_9GAMM</name>
<dbReference type="RefSeq" id="WP_175525873.1">
    <property type="nucleotide sequence ID" value="NZ_FOKJ01000155.1"/>
</dbReference>
<accession>A0A1I1CUS0</accession>
<dbReference type="EMBL" id="FOKJ01000155">
    <property type="protein sequence ID" value="SFB64163.1"/>
    <property type="molecule type" value="Genomic_DNA"/>
</dbReference>
<gene>
    <name evidence="1" type="ORF">SAMN04244571_04644</name>
</gene>